<dbReference type="EMBL" id="JAEAOA010001264">
    <property type="protein sequence ID" value="KAK3598175.1"/>
    <property type="molecule type" value="Genomic_DNA"/>
</dbReference>
<comment type="caution">
    <text evidence="4">The sequence shown here is derived from an EMBL/GenBank/DDBJ whole genome shotgun (WGS) entry which is preliminary data.</text>
</comment>
<feature type="signal peptide" evidence="2">
    <location>
        <begin position="1"/>
        <end position="25"/>
    </location>
</feature>
<dbReference type="InterPro" id="IPR011992">
    <property type="entry name" value="EF-hand-dom_pair"/>
</dbReference>
<reference evidence="4" key="3">
    <citation type="submission" date="2023-05" db="EMBL/GenBank/DDBJ databases">
        <authorList>
            <person name="Smith C.H."/>
        </authorList>
    </citation>
    <scope>NUCLEOTIDE SEQUENCE</scope>
    <source>
        <strain evidence="4">CHS0354</strain>
        <tissue evidence="4">Mantle</tissue>
    </source>
</reference>
<evidence type="ECO:0000256" key="2">
    <source>
        <dbReference type="SAM" id="SignalP"/>
    </source>
</evidence>
<reference evidence="4" key="2">
    <citation type="journal article" date="2021" name="Genome Biol. Evol.">
        <title>Developing a high-quality reference genome for a parasitic bivalve with doubly uniparental inheritance (Bivalvia: Unionida).</title>
        <authorList>
            <person name="Smith C.H."/>
        </authorList>
    </citation>
    <scope>NUCLEOTIDE SEQUENCE</scope>
    <source>
        <strain evidence="4">CHS0354</strain>
        <tissue evidence="4">Mantle</tissue>
    </source>
</reference>
<dbReference type="Proteomes" id="UP001195483">
    <property type="component" value="Unassembled WGS sequence"/>
</dbReference>
<dbReference type="GO" id="GO:0005509">
    <property type="term" value="F:calcium ion binding"/>
    <property type="evidence" value="ECO:0007669"/>
    <property type="project" value="InterPro"/>
</dbReference>
<evidence type="ECO:0000313" key="4">
    <source>
        <dbReference type="EMBL" id="KAK3598175.1"/>
    </source>
</evidence>
<dbReference type="SUPFAM" id="SSF47473">
    <property type="entry name" value="EF-hand"/>
    <property type="match status" value="1"/>
</dbReference>
<dbReference type="InterPro" id="IPR002048">
    <property type="entry name" value="EF_hand_dom"/>
</dbReference>
<protein>
    <recommendedName>
        <fullName evidence="3">EF-hand domain-containing protein</fullName>
    </recommendedName>
</protein>
<dbReference type="PROSITE" id="PS50222">
    <property type="entry name" value="EF_HAND_2"/>
    <property type="match status" value="1"/>
</dbReference>
<feature type="domain" description="EF-hand" evidence="3">
    <location>
        <begin position="57"/>
        <end position="92"/>
    </location>
</feature>
<proteinExistence type="predicted"/>
<dbReference type="AlphaFoldDB" id="A0AAE0SU42"/>
<evidence type="ECO:0000313" key="5">
    <source>
        <dbReference type="Proteomes" id="UP001195483"/>
    </source>
</evidence>
<reference evidence="4" key="1">
    <citation type="journal article" date="2021" name="Genome Biol. Evol.">
        <title>A High-Quality Reference Genome for a Parasitic Bivalve with Doubly Uniparental Inheritance (Bivalvia: Unionida).</title>
        <authorList>
            <person name="Smith C.H."/>
        </authorList>
    </citation>
    <scope>NUCLEOTIDE SEQUENCE</scope>
    <source>
        <strain evidence="4">CHS0354</strain>
    </source>
</reference>
<gene>
    <name evidence="4" type="ORF">CHS0354_020730</name>
</gene>
<name>A0AAE0SU42_9BIVA</name>
<dbReference type="PROSITE" id="PS00018">
    <property type="entry name" value="EF_HAND_1"/>
    <property type="match status" value="1"/>
</dbReference>
<keyword evidence="2" id="KW-0732">Signal</keyword>
<evidence type="ECO:0000259" key="3">
    <source>
        <dbReference type="PROSITE" id="PS50222"/>
    </source>
</evidence>
<sequence length="136" mass="16219">MMHWMFWRFLFLCCLSFGRIVLTNSVRTFARQIFEDEDVMERLFSIVDSMIQRDNMNTFDEYKLAIKQFDSNDDDIVSPDELWDTLRKQNISISSDEEIYFLNLDLNDDSTLHGWFTVFDQDGQIDEYHITSGSEV</sequence>
<keyword evidence="5" id="KW-1185">Reference proteome</keyword>
<organism evidence="4 5">
    <name type="scientific">Potamilus streckersoni</name>
    <dbReference type="NCBI Taxonomy" id="2493646"/>
    <lineage>
        <taxon>Eukaryota</taxon>
        <taxon>Metazoa</taxon>
        <taxon>Spiralia</taxon>
        <taxon>Lophotrochozoa</taxon>
        <taxon>Mollusca</taxon>
        <taxon>Bivalvia</taxon>
        <taxon>Autobranchia</taxon>
        <taxon>Heteroconchia</taxon>
        <taxon>Palaeoheterodonta</taxon>
        <taxon>Unionida</taxon>
        <taxon>Unionoidea</taxon>
        <taxon>Unionidae</taxon>
        <taxon>Ambleminae</taxon>
        <taxon>Lampsilini</taxon>
        <taxon>Potamilus</taxon>
    </lineage>
</organism>
<keyword evidence="1" id="KW-0106">Calcium</keyword>
<evidence type="ECO:0000256" key="1">
    <source>
        <dbReference type="ARBA" id="ARBA00022837"/>
    </source>
</evidence>
<accession>A0AAE0SU42</accession>
<dbReference type="InterPro" id="IPR018247">
    <property type="entry name" value="EF_Hand_1_Ca_BS"/>
</dbReference>
<feature type="chain" id="PRO_5042094696" description="EF-hand domain-containing protein" evidence="2">
    <location>
        <begin position="26"/>
        <end position="136"/>
    </location>
</feature>